<gene>
    <name evidence="1" type="ORF">NCTC12714_01684</name>
</gene>
<protein>
    <submittedName>
        <fullName evidence="1">Uncharacterized protein</fullName>
    </submittedName>
</protein>
<dbReference type="AlphaFoldDB" id="A0A377PZ52"/>
<proteinExistence type="predicted"/>
<organism evidence="1 2">
    <name type="scientific">Helicobacter muridarum</name>
    <dbReference type="NCBI Taxonomy" id="216"/>
    <lineage>
        <taxon>Bacteria</taxon>
        <taxon>Pseudomonadati</taxon>
        <taxon>Campylobacterota</taxon>
        <taxon>Epsilonproteobacteria</taxon>
        <taxon>Campylobacterales</taxon>
        <taxon>Helicobacteraceae</taxon>
        <taxon>Helicobacter</taxon>
    </lineage>
</organism>
<reference evidence="1 2" key="1">
    <citation type="submission" date="2018-06" db="EMBL/GenBank/DDBJ databases">
        <authorList>
            <consortium name="Pathogen Informatics"/>
            <person name="Doyle S."/>
        </authorList>
    </citation>
    <scope>NUCLEOTIDE SEQUENCE [LARGE SCALE GENOMIC DNA]</scope>
    <source>
        <strain evidence="1 2">NCTC12714</strain>
    </source>
</reference>
<name>A0A377PZ52_9HELI</name>
<evidence type="ECO:0000313" key="2">
    <source>
        <dbReference type="Proteomes" id="UP000255139"/>
    </source>
</evidence>
<accession>A0A377PZ52</accession>
<keyword evidence="2" id="KW-1185">Reference proteome</keyword>
<dbReference type="EMBL" id="UGJE01000002">
    <property type="protein sequence ID" value="STQ86873.1"/>
    <property type="molecule type" value="Genomic_DNA"/>
</dbReference>
<sequence length="55" mass="6535">MRINENGIYEEECIEVSYHINKDFFAIYKNHLTLLGLLTGSYYQQTESFLKLMVI</sequence>
<dbReference type="Proteomes" id="UP000255139">
    <property type="component" value="Unassembled WGS sequence"/>
</dbReference>
<evidence type="ECO:0000313" key="1">
    <source>
        <dbReference type="EMBL" id="STQ86873.1"/>
    </source>
</evidence>